<dbReference type="GO" id="GO:0008757">
    <property type="term" value="F:S-adenosylmethionine-dependent methyltransferase activity"/>
    <property type="evidence" value="ECO:0007669"/>
    <property type="project" value="InterPro"/>
</dbReference>
<dbReference type="GO" id="GO:0032259">
    <property type="term" value="P:methylation"/>
    <property type="evidence" value="ECO:0007669"/>
    <property type="project" value="UniProtKB-KW"/>
</dbReference>
<name>A0A368XUT9_9BACI</name>
<sequence>MMSTKMTNTIKRRYNRISSIFNLMDNMMPEGWRKELLKEAQGKVLEIGVGTGTNLPYYPDNIDLTAIDFSPKMLEKAKEKTQKNNHAVALLEMDAENLIFEDNSFDTIISTCVFCSVPDPVQGLKEIHRVLKPSGKVLMLEHMRSDHPVIGKGMDFLNPIGLHIVGANINRRTMENIEQSGLKVESQVFLMGSVMRKITLTKKC</sequence>
<dbReference type="InterPro" id="IPR029063">
    <property type="entry name" value="SAM-dependent_MTases_sf"/>
</dbReference>
<keyword evidence="2" id="KW-0489">Methyltransferase</keyword>
<feature type="domain" description="Methyltransferase type 11" evidence="1">
    <location>
        <begin position="45"/>
        <end position="138"/>
    </location>
</feature>
<accession>A0A368XUT9</accession>
<dbReference type="Pfam" id="PF08241">
    <property type="entry name" value="Methyltransf_11"/>
    <property type="match status" value="1"/>
</dbReference>
<dbReference type="Gene3D" id="3.40.50.150">
    <property type="entry name" value="Vaccinia Virus protein VP39"/>
    <property type="match status" value="1"/>
</dbReference>
<dbReference type="InterPro" id="IPR013216">
    <property type="entry name" value="Methyltransf_11"/>
</dbReference>
<keyword evidence="3" id="KW-1185">Reference proteome</keyword>
<organism evidence="2 3">
    <name type="scientific">Saliterribacillus persicus</name>
    <dbReference type="NCBI Taxonomy" id="930114"/>
    <lineage>
        <taxon>Bacteria</taxon>
        <taxon>Bacillati</taxon>
        <taxon>Bacillota</taxon>
        <taxon>Bacilli</taxon>
        <taxon>Bacillales</taxon>
        <taxon>Bacillaceae</taxon>
        <taxon>Saliterribacillus</taxon>
    </lineage>
</organism>
<dbReference type="CDD" id="cd02440">
    <property type="entry name" value="AdoMet_MTases"/>
    <property type="match status" value="1"/>
</dbReference>
<dbReference type="PANTHER" id="PTHR45036:SF1">
    <property type="entry name" value="METHYLTRANSFERASE LIKE 7A"/>
    <property type="match status" value="1"/>
</dbReference>
<dbReference type="InterPro" id="IPR052356">
    <property type="entry name" value="Thiol_S-MT"/>
</dbReference>
<evidence type="ECO:0000313" key="3">
    <source>
        <dbReference type="Proteomes" id="UP000252585"/>
    </source>
</evidence>
<gene>
    <name evidence="2" type="ORF">DFR57_107184</name>
</gene>
<dbReference type="Proteomes" id="UP000252585">
    <property type="component" value="Unassembled WGS sequence"/>
</dbReference>
<reference evidence="2 3" key="1">
    <citation type="submission" date="2018-07" db="EMBL/GenBank/DDBJ databases">
        <title>Genomic Encyclopedia of Type Strains, Phase IV (KMG-IV): sequencing the most valuable type-strain genomes for metagenomic binning, comparative biology and taxonomic classification.</title>
        <authorList>
            <person name="Goeker M."/>
        </authorList>
    </citation>
    <scope>NUCLEOTIDE SEQUENCE [LARGE SCALE GENOMIC DNA]</scope>
    <source>
        <strain evidence="2 3">DSM 27696</strain>
    </source>
</reference>
<proteinExistence type="predicted"/>
<dbReference type="EMBL" id="QPJJ01000007">
    <property type="protein sequence ID" value="RCW69794.1"/>
    <property type="molecule type" value="Genomic_DNA"/>
</dbReference>
<dbReference type="AlphaFoldDB" id="A0A368XUT9"/>
<keyword evidence="2" id="KW-0808">Transferase</keyword>
<evidence type="ECO:0000313" key="2">
    <source>
        <dbReference type="EMBL" id="RCW69794.1"/>
    </source>
</evidence>
<dbReference type="SUPFAM" id="SSF53335">
    <property type="entry name" value="S-adenosyl-L-methionine-dependent methyltransferases"/>
    <property type="match status" value="1"/>
</dbReference>
<protein>
    <submittedName>
        <fullName evidence="2">Phosphatidylethanolamine N-methyltransferase /phosphatidyl-N-methylethanolamine N-methyltransferase</fullName>
    </submittedName>
</protein>
<dbReference type="PANTHER" id="PTHR45036">
    <property type="entry name" value="METHYLTRANSFERASE LIKE 7B"/>
    <property type="match status" value="1"/>
</dbReference>
<comment type="caution">
    <text evidence="2">The sequence shown here is derived from an EMBL/GenBank/DDBJ whole genome shotgun (WGS) entry which is preliminary data.</text>
</comment>
<evidence type="ECO:0000259" key="1">
    <source>
        <dbReference type="Pfam" id="PF08241"/>
    </source>
</evidence>